<dbReference type="InterPro" id="IPR039421">
    <property type="entry name" value="Type_1_exporter"/>
</dbReference>
<reference evidence="10 11" key="1">
    <citation type="submission" date="2020-01" db="EMBL/GenBank/DDBJ databases">
        <title>Kibdelosporangium persica a novel Actinomycetes from a hot desert in Iran.</title>
        <authorList>
            <person name="Safaei N."/>
            <person name="Zaburannyi N."/>
            <person name="Mueller R."/>
            <person name="Wink J."/>
        </authorList>
    </citation>
    <scope>NUCLEOTIDE SEQUENCE [LARGE SCALE GENOMIC DNA]</scope>
    <source>
        <strain evidence="10 11">4NS15</strain>
    </source>
</reference>
<name>A0ABX2EY56_9PSEU</name>
<evidence type="ECO:0000256" key="7">
    <source>
        <dbReference type="SAM" id="Phobius"/>
    </source>
</evidence>
<evidence type="ECO:0000256" key="6">
    <source>
        <dbReference type="ARBA" id="ARBA00023136"/>
    </source>
</evidence>
<keyword evidence="5 7" id="KW-1133">Transmembrane helix</keyword>
<feature type="transmembrane region" description="Helical" evidence="7">
    <location>
        <begin position="258"/>
        <end position="279"/>
    </location>
</feature>
<evidence type="ECO:0000256" key="1">
    <source>
        <dbReference type="ARBA" id="ARBA00004651"/>
    </source>
</evidence>
<comment type="subcellular location">
    <subcellularLocation>
        <location evidence="1">Cell membrane</location>
        <topology evidence="1">Multi-pass membrane protein</topology>
    </subcellularLocation>
</comment>
<dbReference type="InterPro" id="IPR017871">
    <property type="entry name" value="ABC_transporter-like_CS"/>
</dbReference>
<dbReference type="InterPro" id="IPR003593">
    <property type="entry name" value="AAA+_ATPase"/>
</dbReference>
<dbReference type="Proteomes" id="UP000763557">
    <property type="component" value="Unassembled WGS sequence"/>
</dbReference>
<keyword evidence="4" id="KW-0067">ATP-binding</keyword>
<proteinExistence type="predicted"/>
<dbReference type="Pfam" id="PF00664">
    <property type="entry name" value="ABC_membrane"/>
    <property type="match status" value="1"/>
</dbReference>
<dbReference type="Gene3D" id="3.40.50.300">
    <property type="entry name" value="P-loop containing nucleotide triphosphate hydrolases"/>
    <property type="match status" value="1"/>
</dbReference>
<evidence type="ECO:0000259" key="8">
    <source>
        <dbReference type="PROSITE" id="PS50893"/>
    </source>
</evidence>
<feature type="transmembrane region" description="Helical" evidence="7">
    <location>
        <begin position="31"/>
        <end position="50"/>
    </location>
</feature>
<dbReference type="PROSITE" id="PS50929">
    <property type="entry name" value="ABC_TM1F"/>
    <property type="match status" value="1"/>
</dbReference>
<evidence type="ECO:0000256" key="5">
    <source>
        <dbReference type="ARBA" id="ARBA00022989"/>
    </source>
</evidence>
<dbReference type="PROSITE" id="PS50893">
    <property type="entry name" value="ABC_TRANSPORTER_2"/>
    <property type="match status" value="1"/>
</dbReference>
<keyword evidence="6 7" id="KW-0472">Membrane</keyword>
<dbReference type="PANTHER" id="PTHR24221:SF654">
    <property type="entry name" value="ATP-BINDING CASSETTE SUB-FAMILY B MEMBER 6"/>
    <property type="match status" value="1"/>
</dbReference>
<dbReference type="InterPro" id="IPR027417">
    <property type="entry name" value="P-loop_NTPase"/>
</dbReference>
<protein>
    <submittedName>
        <fullName evidence="10">ABC transporter transmembrane region</fullName>
    </submittedName>
</protein>
<dbReference type="SUPFAM" id="SSF90123">
    <property type="entry name" value="ABC transporter transmembrane region"/>
    <property type="match status" value="1"/>
</dbReference>
<accession>A0ABX2EY56</accession>
<feature type="domain" description="ABC transmembrane type-1" evidence="9">
    <location>
        <begin position="33"/>
        <end position="298"/>
    </location>
</feature>
<dbReference type="PROSITE" id="PS00211">
    <property type="entry name" value="ABC_TRANSPORTER_1"/>
    <property type="match status" value="1"/>
</dbReference>
<feature type="domain" description="ABC transporter" evidence="8">
    <location>
        <begin position="348"/>
        <end position="580"/>
    </location>
</feature>
<dbReference type="InterPro" id="IPR036640">
    <property type="entry name" value="ABC1_TM_sf"/>
</dbReference>
<feature type="transmembrane region" description="Helical" evidence="7">
    <location>
        <begin position="148"/>
        <end position="166"/>
    </location>
</feature>
<dbReference type="CDD" id="cd07346">
    <property type="entry name" value="ABC_6TM_exporters"/>
    <property type="match status" value="1"/>
</dbReference>
<dbReference type="SMART" id="SM00382">
    <property type="entry name" value="AAA"/>
    <property type="match status" value="1"/>
</dbReference>
<sequence>MSRVRVVPMVHDPDESKRALAQVRRPVIGRIRLACVLSAVGALAGLAPFVGLVELADTLLAPSIDRDRAAVVAVLIVLGLVLRGVFLSAALTITHVADVRLQAILRRRMIAHLGRVPLGWFARNSSGRLRKTAMGDVDALHQLVAHHAVEMTAAAVTPLGALAYLVVLDWRLALLAVATIPLYVAAYVWMERGSSEVMRKLDESNARLSSAVVEFISGIAVVKAFGRARKAHAAYRQAAAEYTDFFAAWVQPMNRVEALAGLAVSAPVVGLVTIVGGVWFVGQGWVSPGEALGCVLLACVVPVAIEPLGFGALNQRAAAAAALRIQQLLDVAPLPAPASPQRPAGRRVEYDDVQFAYDDHDVLHGVTFTCEPGSVTALVGPSGSGKSTLATLLLRFHDVTGGAIRIGGVDVRHIDPAELYRHVGFVLQDVRLLGGSIRDNVALGRPQATDAEIRAACRAAQIHDRITALPRGYDSVAGQDVQLSGGEAQRVSIARALLADTPVLVLDEATAFADPESEAAIQDALSRLAEGRTVLVIAHRLSTITPADQIVVLDRGQVVETGTHTELLAAQGQYARMWTAHEEVPA</sequence>
<keyword evidence="2 7" id="KW-0812">Transmembrane</keyword>
<feature type="transmembrane region" description="Helical" evidence="7">
    <location>
        <begin position="285"/>
        <end position="305"/>
    </location>
</feature>
<dbReference type="EMBL" id="JAAATY010000001">
    <property type="protein sequence ID" value="NRN63647.1"/>
    <property type="molecule type" value="Genomic_DNA"/>
</dbReference>
<gene>
    <name evidence="10" type="ORF">GC106_8480</name>
</gene>
<dbReference type="Gene3D" id="1.20.1560.10">
    <property type="entry name" value="ABC transporter type 1, transmembrane domain"/>
    <property type="match status" value="1"/>
</dbReference>
<feature type="transmembrane region" description="Helical" evidence="7">
    <location>
        <begin position="70"/>
        <end position="97"/>
    </location>
</feature>
<dbReference type="SUPFAM" id="SSF52540">
    <property type="entry name" value="P-loop containing nucleoside triphosphate hydrolases"/>
    <property type="match status" value="1"/>
</dbReference>
<dbReference type="InterPro" id="IPR011527">
    <property type="entry name" value="ABC1_TM_dom"/>
</dbReference>
<evidence type="ECO:0000256" key="3">
    <source>
        <dbReference type="ARBA" id="ARBA00022741"/>
    </source>
</evidence>
<dbReference type="Pfam" id="PF00005">
    <property type="entry name" value="ABC_tran"/>
    <property type="match status" value="1"/>
</dbReference>
<keyword evidence="11" id="KW-1185">Reference proteome</keyword>
<organism evidence="10 11">
    <name type="scientific">Kibdelosporangium persicum</name>
    <dbReference type="NCBI Taxonomy" id="2698649"/>
    <lineage>
        <taxon>Bacteria</taxon>
        <taxon>Bacillati</taxon>
        <taxon>Actinomycetota</taxon>
        <taxon>Actinomycetes</taxon>
        <taxon>Pseudonocardiales</taxon>
        <taxon>Pseudonocardiaceae</taxon>
        <taxon>Kibdelosporangium</taxon>
    </lineage>
</organism>
<feature type="transmembrane region" description="Helical" evidence="7">
    <location>
        <begin position="172"/>
        <end position="190"/>
    </location>
</feature>
<dbReference type="PANTHER" id="PTHR24221">
    <property type="entry name" value="ATP-BINDING CASSETTE SUB-FAMILY B"/>
    <property type="match status" value="1"/>
</dbReference>
<evidence type="ECO:0000256" key="4">
    <source>
        <dbReference type="ARBA" id="ARBA00022840"/>
    </source>
</evidence>
<evidence type="ECO:0000313" key="11">
    <source>
        <dbReference type="Proteomes" id="UP000763557"/>
    </source>
</evidence>
<keyword evidence="3" id="KW-0547">Nucleotide-binding</keyword>
<evidence type="ECO:0000259" key="9">
    <source>
        <dbReference type="PROSITE" id="PS50929"/>
    </source>
</evidence>
<comment type="caution">
    <text evidence="10">The sequence shown here is derived from an EMBL/GenBank/DDBJ whole genome shotgun (WGS) entry which is preliminary data.</text>
</comment>
<dbReference type="InterPro" id="IPR003439">
    <property type="entry name" value="ABC_transporter-like_ATP-bd"/>
</dbReference>
<evidence type="ECO:0000313" key="10">
    <source>
        <dbReference type="EMBL" id="NRN63647.1"/>
    </source>
</evidence>
<evidence type="ECO:0000256" key="2">
    <source>
        <dbReference type="ARBA" id="ARBA00022692"/>
    </source>
</evidence>